<comment type="caution">
    <text evidence="7">The sequence shown here is derived from an EMBL/GenBank/DDBJ whole genome shotgun (WGS) entry which is preliminary data.</text>
</comment>
<dbReference type="Pfam" id="PF03706">
    <property type="entry name" value="LPG_synthase_TM"/>
    <property type="match status" value="1"/>
</dbReference>
<feature type="transmembrane region" description="Helical" evidence="6">
    <location>
        <begin position="266"/>
        <end position="284"/>
    </location>
</feature>
<feature type="transmembrane region" description="Helical" evidence="6">
    <location>
        <begin position="290"/>
        <end position="307"/>
    </location>
</feature>
<proteinExistence type="predicted"/>
<gene>
    <name evidence="7" type="ORF">ACFFVI_06675</name>
</gene>
<evidence type="ECO:0000256" key="3">
    <source>
        <dbReference type="ARBA" id="ARBA00022692"/>
    </source>
</evidence>
<sequence>MLRRVLGLLRSPVVRVGFLVLALGLAVWYVVSERAQIAAAWERVSAGAVALALVLSLLNVALAGASWRAVMADLGSRLRVRDAAKVFFVGQLGRYIPGTVFQFVAQAELARDLGVPRRRTGSALAVALLVSMTTCALLLSALLPFGLRGVDLQGAAWTRHLVWATPVFLLLLVPAVLNPLLARLLRLARQEPLEHPVTARGLLAAAGWALGSWVAVGLQVFVLSASLGSGLSRAHLLALCLGGYALAWLVGFLVVVAPAGAGAREVVLGAVVAVAVGGGGAALVVLGSRVLLTVADLVLALVSLRAARVRR</sequence>
<evidence type="ECO:0000313" key="7">
    <source>
        <dbReference type="EMBL" id="MFB9376648.1"/>
    </source>
</evidence>
<evidence type="ECO:0000256" key="6">
    <source>
        <dbReference type="SAM" id="Phobius"/>
    </source>
</evidence>
<feature type="transmembrane region" description="Helical" evidence="6">
    <location>
        <begin position="163"/>
        <end position="181"/>
    </location>
</feature>
<keyword evidence="4 6" id="KW-1133">Transmembrane helix</keyword>
<dbReference type="RefSeq" id="WP_380136010.1">
    <property type="nucleotide sequence ID" value="NZ_JBHLUI010000003.1"/>
</dbReference>
<name>A0ABV5LRC7_9ACTN</name>
<organism evidence="7 8">
    <name type="scientific">Kineococcus gynurae</name>
    <dbReference type="NCBI Taxonomy" id="452979"/>
    <lineage>
        <taxon>Bacteria</taxon>
        <taxon>Bacillati</taxon>
        <taxon>Actinomycetota</taxon>
        <taxon>Actinomycetes</taxon>
        <taxon>Kineosporiales</taxon>
        <taxon>Kineosporiaceae</taxon>
        <taxon>Kineococcus</taxon>
    </lineage>
</organism>
<accession>A0ABV5LRC7</accession>
<dbReference type="Proteomes" id="UP001589748">
    <property type="component" value="Unassembled WGS sequence"/>
</dbReference>
<keyword evidence="5 6" id="KW-0472">Membrane</keyword>
<evidence type="ECO:0000256" key="1">
    <source>
        <dbReference type="ARBA" id="ARBA00004651"/>
    </source>
</evidence>
<feature type="transmembrane region" description="Helical" evidence="6">
    <location>
        <begin position="202"/>
        <end position="222"/>
    </location>
</feature>
<keyword evidence="2" id="KW-1003">Cell membrane</keyword>
<reference evidence="7 8" key="1">
    <citation type="submission" date="2024-09" db="EMBL/GenBank/DDBJ databases">
        <authorList>
            <person name="Sun Q."/>
            <person name="Mori K."/>
        </authorList>
    </citation>
    <scope>NUCLEOTIDE SEQUENCE [LARGE SCALE GENOMIC DNA]</scope>
    <source>
        <strain evidence="7 8">TISTR 1856</strain>
    </source>
</reference>
<evidence type="ECO:0000313" key="8">
    <source>
        <dbReference type="Proteomes" id="UP001589748"/>
    </source>
</evidence>
<keyword evidence="8" id="KW-1185">Reference proteome</keyword>
<evidence type="ECO:0000256" key="2">
    <source>
        <dbReference type="ARBA" id="ARBA00022475"/>
    </source>
</evidence>
<protein>
    <submittedName>
        <fullName evidence="7">Lysylphosphatidylglycerol synthase domain-containing protein</fullName>
    </submittedName>
</protein>
<feature type="transmembrane region" description="Helical" evidence="6">
    <location>
        <begin position="12"/>
        <end position="31"/>
    </location>
</feature>
<evidence type="ECO:0000256" key="4">
    <source>
        <dbReference type="ARBA" id="ARBA00022989"/>
    </source>
</evidence>
<dbReference type="InterPro" id="IPR022791">
    <property type="entry name" value="L-PG_synthase/AglD"/>
</dbReference>
<dbReference type="EMBL" id="JBHMDM010000004">
    <property type="protein sequence ID" value="MFB9376648.1"/>
    <property type="molecule type" value="Genomic_DNA"/>
</dbReference>
<feature type="transmembrane region" description="Helical" evidence="6">
    <location>
        <begin position="43"/>
        <end position="67"/>
    </location>
</feature>
<comment type="subcellular location">
    <subcellularLocation>
        <location evidence="1">Cell membrane</location>
        <topology evidence="1">Multi-pass membrane protein</topology>
    </subcellularLocation>
</comment>
<feature type="transmembrane region" description="Helical" evidence="6">
    <location>
        <begin position="123"/>
        <end position="143"/>
    </location>
</feature>
<feature type="transmembrane region" description="Helical" evidence="6">
    <location>
        <begin position="234"/>
        <end position="259"/>
    </location>
</feature>
<keyword evidence="3 6" id="KW-0812">Transmembrane</keyword>
<evidence type="ECO:0000256" key="5">
    <source>
        <dbReference type="ARBA" id="ARBA00023136"/>
    </source>
</evidence>